<reference evidence="1" key="1">
    <citation type="journal article" date="2008" name="ISME J.">
        <title>Genomic patterns of recombination, clonal divergence and environment in marine microbial populations.</title>
        <authorList>
            <person name="Konstantinidis K.T."/>
            <person name="Delong E.F."/>
        </authorList>
    </citation>
    <scope>NUCLEOTIDE SEQUENCE</scope>
</reference>
<dbReference type="EMBL" id="EU016642">
    <property type="protein sequence ID" value="ABZ09035.1"/>
    <property type="molecule type" value="Genomic_DNA"/>
</dbReference>
<accession>B3T8X6</accession>
<dbReference type="AlphaFoldDB" id="B3T8X6"/>
<dbReference type="Gene3D" id="2.60.40.10">
    <property type="entry name" value="Immunoglobulins"/>
    <property type="match status" value="1"/>
</dbReference>
<name>B3T8X6_9ARCH</name>
<sequence length="844" mass="88749">MYILNQKHSTKSKVLTILAVSLVATFILSMAVVEQAWGTSTLGAPTSLRECKAPTEAIIYLCWDAPTITSAKGGAISSYFIQNVTETCTGSGANYSCSFGSYYYTALNAVASPGTNSTGATSGGGTGSAITIGNFTGLSSGQMFKFKVMALNAHGNGTLTSAFQAGTLLGASFDYSSKPTQSFGNGTNFGANTTFADEQSFSNFQNFGVGQVFGSGTVFAEDQTFNGTQNFSDGSIKFDAGTQFDTVQTFGSSANFTGSTVFTGANTFGIDAVFGDGVNFPAGQSFGKGAEFTGKAVFGATQTFPIDAIFAIGQEFTAGSTYTFDDFAQFKTGTDFGAARTFDVGTMFDSAMIFYEGSTFTDAAMFGDSQTFSSAMTFANNMHFGANTDFTALAQTFKPGTTFDPGTTFAVGQVMPLNSVPSSGLMLEAFTCVDAACVPPAGSILSPGEFLTPGTDPVEILSTVSSSSPDVSIPGLGFIMNFTTVSSNGKTSVDPIDPALLTGSSTALKNTGTGSRSIEIGGAGGALFDTVGTALNISLSDASVSGDITIQMPYDESSIGDTSESDLAVLHYTGGQWQEQSNCTVDTTANTITCTVTSLSPFSVGSSVASNKAGGRVCDTDGFGPGKSLEVDTISWDILEAKEVVVIAGSTCGPINFMVYTQKSVVAGGLTHDQPYLAENMVILKASIDIPESDFFKIVVKNDRNSFEQIIYPELHGTEGAAIFSSTSEFASKAQYAQAKMYSKDDPHLVIDLSLEGALDPEPQLTREAIHHVIMRPNYDLEPQLTMEAIYTTQVMTDSEPQVIMKQKRVSSSGFDNETILMGGVGEVQEKQKSFWDWMFSLFS</sequence>
<protein>
    <submittedName>
        <fullName evidence="1">Uncharacterized protein</fullName>
    </submittedName>
</protein>
<dbReference type="InterPro" id="IPR013783">
    <property type="entry name" value="Ig-like_fold"/>
</dbReference>
<gene>
    <name evidence="1" type="ORF">ALOHA_HF4000APKG6C9ctg1g32</name>
</gene>
<organism evidence="1">
    <name type="scientific">uncultured marine crenarchaeote HF4000_APKG6C9</name>
    <dbReference type="NCBI Taxonomy" id="455595"/>
    <lineage>
        <taxon>Archaea</taxon>
        <taxon>Nitrososphaerota</taxon>
        <taxon>Nitrososphaeria</taxon>
        <taxon>Nitrosopumilales</taxon>
        <taxon>environmental samples</taxon>
    </lineage>
</organism>
<proteinExistence type="predicted"/>
<evidence type="ECO:0000313" key="1">
    <source>
        <dbReference type="EMBL" id="ABZ09035.1"/>
    </source>
</evidence>